<dbReference type="InterPro" id="IPR050360">
    <property type="entry name" value="MFS_Sugar_Transporters"/>
</dbReference>
<feature type="transmembrane region" description="Helical" evidence="8">
    <location>
        <begin position="439"/>
        <end position="458"/>
    </location>
</feature>
<keyword evidence="6 8" id="KW-0472">Membrane</keyword>
<feature type="transmembrane region" description="Helical" evidence="8">
    <location>
        <begin position="369"/>
        <end position="389"/>
    </location>
</feature>
<dbReference type="InterPro" id="IPR005828">
    <property type="entry name" value="MFS_sugar_transport-like"/>
</dbReference>
<dbReference type="Gene3D" id="1.20.1250.20">
    <property type="entry name" value="MFS general substrate transporter like domains"/>
    <property type="match status" value="1"/>
</dbReference>
<dbReference type="InterPro" id="IPR020846">
    <property type="entry name" value="MFS_dom"/>
</dbReference>
<feature type="transmembrane region" description="Helical" evidence="8">
    <location>
        <begin position="470"/>
        <end position="489"/>
    </location>
</feature>
<evidence type="ECO:0000313" key="10">
    <source>
        <dbReference type="EMBL" id="OVF08299.1"/>
    </source>
</evidence>
<dbReference type="PROSITE" id="PS00217">
    <property type="entry name" value="SUGAR_TRANSPORT_2"/>
    <property type="match status" value="1"/>
</dbReference>
<dbReference type="PRINTS" id="PR00171">
    <property type="entry name" value="SUGRTRNSPORT"/>
</dbReference>
<keyword evidence="4 8" id="KW-0812">Transmembrane</keyword>
<evidence type="ECO:0000256" key="3">
    <source>
        <dbReference type="ARBA" id="ARBA00022448"/>
    </source>
</evidence>
<protein>
    <submittedName>
        <fullName evidence="10">High-affinity glucose transporter</fullName>
    </submittedName>
</protein>
<dbReference type="Pfam" id="PF00083">
    <property type="entry name" value="Sugar_tr"/>
    <property type="match status" value="1"/>
</dbReference>
<gene>
    <name evidence="10" type="ORF">A9F13_09g02431</name>
</gene>
<keyword evidence="3 7" id="KW-0813">Transport</keyword>
<feature type="transmembrane region" description="Helical" evidence="8">
    <location>
        <begin position="401"/>
        <end position="419"/>
    </location>
</feature>
<evidence type="ECO:0000259" key="9">
    <source>
        <dbReference type="PROSITE" id="PS50850"/>
    </source>
</evidence>
<dbReference type="GO" id="GO:0016020">
    <property type="term" value="C:membrane"/>
    <property type="evidence" value="ECO:0007669"/>
    <property type="project" value="UniProtKB-SubCell"/>
</dbReference>
<evidence type="ECO:0000256" key="8">
    <source>
        <dbReference type="SAM" id="Phobius"/>
    </source>
</evidence>
<evidence type="ECO:0000256" key="2">
    <source>
        <dbReference type="ARBA" id="ARBA00010992"/>
    </source>
</evidence>
<dbReference type="Proteomes" id="UP000195602">
    <property type="component" value="Unassembled WGS sequence"/>
</dbReference>
<keyword evidence="5 8" id="KW-1133">Transmembrane helix</keyword>
<dbReference type="SUPFAM" id="SSF103473">
    <property type="entry name" value="MFS general substrate transporter"/>
    <property type="match status" value="1"/>
</dbReference>
<comment type="similarity">
    <text evidence="2 7">Belongs to the major facilitator superfamily. Sugar transporter (TC 2.A.1.1) family.</text>
</comment>
<feature type="transmembrane region" description="Helical" evidence="8">
    <location>
        <begin position="90"/>
        <end position="108"/>
    </location>
</feature>
<accession>A0AA91T1I3</accession>
<feature type="transmembrane region" description="Helical" evidence="8">
    <location>
        <begin position="120"/>
        <end position="137"/>
    </location>
</feature>
<proteinExistence type="inferred from homology"/>
<evidence type="ECO:0000256" key="5">
    <source>
        <dbReference type="ARBA" id="ARBA00022989"/>
    </source>
</evidence>
<feature type="transmembrane region" description="Helical" evidence="8">
    <location>
        <begin position="178"/>
        <end position="198"/>
    </location>
</feature>
<dbReference type="InterPro" id="IPR005829">
    <property type="entry name" value="Sugar_transporter_CS"/>
</dbReference>
<evidence type="ECO:0000256" key="7">
    <source>
        <dbReference type="RuleBase" id="RU003346"/>
    </source>
</evidence>
<keyword evidence="10" id="KW-0762">Sugar transport</keyword>
<sequence length="531" mass="59752">MSQSISSTEKITEKVASQPDSAEVHSVSVGDYIAETRPWYKVKHLRFLSFCIFVITISSTNNGYDGSMLNGLQSLSHWQKTMGHPTGKRLGHLSNGTLFGAVAALPFVPYFSDRFGRKKVIYVGQILAVVGGILQGVSNGYGFFLVSRIILGLGTGLASTPSPALISELSYPTHRETCTFAFNICWYLGAIIASWVTYGTRNIHGKASWSLPSYLQAAMPAIQVCLLWMVPESPRYLVARGRVEDARKVIAKLHTGNSTDPRDEALVDFELREIECALEAERMNTNVSYFDFIKKKSFRRRLFLVSFVPVMMQLSGNGLVSYYLVKVLISIGIKSTKKQLEINGCLMIYNFVICATMASTVRFFKRRTMFLTCVSGMLLSYVIWTVLSALNQQRDFKDKSLANGVLAMIFFFYLFYDIGMNGLPFLYLTEVLPYSHRTMGLNIMQFWTTGILIYNGYVNAIAMDAIEWKYYIVYCCILAVELVVVFFTFPETSGYTLEEVAQVFGDEPPELNKRHADNVVEKQSVEHVEVV</sequence>
<feature type="transmembrane region" description="Helical" evidence="8">
    <location>
        <begin position="47"/>
        <end position="64"/>
    </location>
</feature>
<organism evidence="10 11">
    <name type="scientific">Clavispora lusitaniae</name>
    <name type="common">Candida lusitaniae</name>
    <dbReference type="NCBI Taxonomy" id="36911"/>
    <lineage>
        <taxon>Eukaryota</taxon>
        <taxon>Fungi</taxon>
        <taxon>Dikarya</taxon>
        <taxon>Ascomycota</taxon>
        <taxon>Saccharomycotina</taxon>
        <taxon>Pichiomycetes</taxon>
        <taxon>Metschnikowiaceae</taxon>
        <taxon>Clavispora</taxon>
    </lineage>
</organism>
<dbReference type="PANTHER" id="PTHR48022">
    <property type="entry name" value="PLASTIDIC GLUCOSE TRANSPORTER 4"/>
    <property type="match status" value="1"/>
</dbReference>
<evidence type="ECO:0000313" key="11">
    <source>
        <dbReference type="Proteomes" id="UP000195602"/>
    </source>
</evidence>
<dbReference type="PROSITE" id="PS50850">
    <property type="entry name" value="MFS"/>
    <property type="match status" value="1"/>
</dbReference>
<evidence type="ECO:0000256" key="1">
    <source>
        <dbReference type="ARBA" id="ARBA00004141"/>
    </source>
</evidence>
<dbReference type="EMBL" id="LYUB02000009">
    <property type="protein sequence ID" value="OVF08299.1"/>
    <property type="molecule type" value="Genomic_DNA"/>
</dbReference>
<dbReference type="InterPro" id="IPR036259">
    <property type="entry name" value="MFS_trans_sf"/>
</dbReference>
<feature type="transmembrane region" description="Helical" evidence="8">
    <location>
        <begin position="302"/>
        <end position="325"/>
    </location>
</feature>
<name>A0AA91T1I3_CLALS</name>
<dbReference type="GO" id="GO:0005351">
    <property type="term" value="F:carbohydrate:proton symporter activity"/>
    <property type="evidence" value="ECO:0007669"/>
    <property type="project" value="TreeGrafter"/>
</dbReference>
<reference evidence="10 11" key="1">
    <citation type="submission" date="2017-04" db="EMBL/GenBank/DDBJ databases">
        <title>Draft genome of the yeast Clavispora lusitaniae type strain CBS 6936.</title>
        <authorList>
            <person name="Durrens P."/>
            <person name="Klopp C."/>
            <person name="Biteau N."/>
            <person name="Fitton-Ouhabi V."/>
            <person name="Dementhon K."/>
            <person name="Accoceberry I."/>
            <person name="Sherman D.J."/>
            <person name="Noel T."/>
        </authorList>
    </citation>
    <scope>NUCLEOTIDE SEQUENCE [LARGE SCALE GENOMIC DNA]</scope>
    <source>
        <strain evidence="10 11">CBS 6936</strain>
    </source>
</reference>
<feature type="domain" description="Major facilitator superfamily (MFS) profile" evidence="9">
    <location>
        <begin position="51"/>
        <end position="493"/>
    </location>
</feature>
<evidence type="ECO:0000256" key="4">
    <source>
        <dbReference type="ARBA" id="ARBA00022692"/>
    </source>
</evidence>
<dbReference type="PANTHER" id="PTHR48022:SF24">
    <property type="entry name" value="HEXOSE TRANSPORTER PROTEIN (AFU_ORTHOLOGUE AFUA_8G04480)"/>
    <property type="match status" value="1"/>
</dbReference>
<evidence type="ECO:0000256" key="6">
    <source>
        <dbReference type="ARBA" id="ARBA00023136"/>
    </source>
</evidence>
<comment type="subcellular location">
    <subcellularLocation>
        <location evidence="1">Membrane</location>
        <topology evidence="1">Multi-pass membrane protein</topology>
    </subcellularLocation>
</comment>
<dbReference type="NCBIfam" id="TIGR00879">
    <property type="entry name" value="SP"/>
    <property type="match status" value="1"/>
</dbReference>
<comment type="caution">
    <text evidence="10">The sequence shown here is derived from an EMBL/GenBank/DDBJ whole genome shotgun (WGS) entry which is preliminary data.</text>
</comment>
<dbReference type="FunFam" id="1.20.1250.20:FF:000134">
    <property type="entry name" value="MFS sugar transporter protein"/>
    <property type="match status" value="1"/>
</dbReference>
<dbReference type="AlphaFoldDB" id="A0AA91T1I3"/>
<dbReference type="InterPro" id="IPR003663">
    <property type="entry name" value="Sugar/inositol_transpt"/>
</dbReference>
<dbReference type="KEGG" id="clus:A9F13_09g02431"/>